<feature type="binding site" evidence="4">
    <location>
        <position position="85"/>
    </location>
    <ligand>
        <name>anthranilate</name>
        <dbReference type="ChEBI" id="CHEBI:16567"/>
        <label>1</label>
    </ligand>
</feature>
<dbReference type="InterPro" id="IPR035902">
    <property type="entry name" value="Nuc_phospho_transferase"/>
</dbReference>
<evidence type="ECO:0000256" key="1">
    <source>
        <dbReference type="ARBA" id="ARBA00022676"/>
    </source>
</evidence>
<keyword evidence="8" id="KW-1185">Reference proteome</keyword>
<dbReference type="GO" id="GO:0005829">
    <property type="term" value="C:cytosol"/>
    <property type="evidence" value="ECO:0007669"/>
    <property type="project" value="TreeGrafter"/>
</dbReference>
<dbReference type="Gene3D" id="1.20.970.10">
    <property type="entry name" value="Transferase, Pyrimidine Nucleoside Phosphorylase, Chain C"/>
    <property type="match status" value="1"/>
</dbReference>
<comment type="catalytic activity">
    <reaction evidence="4">
        <text>N-(5-phospho-beta-D-ribosyl)anthranilate + diphosphate = 5-phospho-alpha-D-ribose 1-diphosphate + anthranilate</text>
        <dbReference type="Rhea" id="RHEA:11768"/>
        <dbReference type="ChEBI" id="CHEBI:16567"/>
        <dbReference type="ChEBI" id="CHEBI:18277"/>
        <dbReference type="ChEBI" id="CHEBI:33019"/>
        <dbReference type="ChEBI" id="CHEBI:58017"/>
        <dbReference type="EC" id="2.4.2.18"/>
    </reaction>
</comment>
<comment type="function">
    <text evidence="4">Catalyzes the transfer of the phosphoribosyl group of 5-phosphorylribose-1-pyrophosphate (PRPP) to anthranilate to yield N-(5'-phosphoribosyl)-anthranilate (PRA).</text>
</comment>
<gene>
    <name evidence="4 7" type="primary">trpD</name>
    <name evidence="7" type="ORF">E3D00_09800</name>
</gene>
<dbReference type="HAMAP" id="MF_00211">
    <property type="entry name" value="TrpD"/>
    <property type="match status" value="1"/>
</dbReference>
<dbReference type="InterPro" id="IPR000312">
    <property type="entry name" value="Glycosyl_Trfase_fam3"/>
</dbReference>
<dbReference type="GO" id="GO:0000162">
    <property type="term" value="P:L-tryptophan biosynthetic process"/>
    <property type="evidence" value="ECO:0007669"/>
    <property type="project" value="UniProtKB-UniRule"/>
</dbReference>
<evidence type="ECO:0000256" key="2">
    <source>
        <dbReference type="ARBA" id="ARBA00022679"/>
    </source>
</evidence>
<keyword evidence="4" id="KW-0057">Aromatic amino acid biosynthesis</keyword>
<dbReference type="InterPro" id="IPR017459">
    <property type="entry name" value="Glycosyl_Trfase_fam3_N_dom"/>
</dbReference>
<dbReference type="EC" id="2.4.2.18" evidence="4"/>
<evidence type="ECO:0000256" key="3">
    <source>
        <dbReference type="ARBA" id="ARBA00022822"/>
    </source>
</evidence>
<keyword evidence="4" id="KW-0028">Amino-acid biosynthesis</keyword>
<dbReference type="InterPro" id="IPR005940">
    <property type="entry name" value="Anthranilate_Pribosyl_Tfrase"/>
</dbReference>
<dbReference type="RefSeq" id="WP_141462138.1">
    <property type="nucleotide sequence ID" value="NZ_CP038141.1"/>
</dbReference>
<keyword evidence="1 4" id="KW-0328">Glycosyltransferase</keyword>
<feature type="binding site" evidence="4">
    <location>
        <begin position="95"/>
        <end position="98"/>
    </location>
    <ligand>
        <name>5-phospho-alpha-D-ribose 1-diphosphate</name>
        <dbReference type="ChEBI" id="CHEBI:58017"/>
    </ligand>
</feature>
<feature type="binding site" evidence="4">
    <location>
        <position position="234"/>
    </location>
    <ligand>
        <name>Mg(2+)</name>
        <dbReference type="ChEBI" id="CHEBI:18420"/>
        <label>1</label>
    </ligand>
</feature>
<keyword evidence="4" id="KW-0479">Metal-binding</keyword>
<evidence type="ECO:0000313" key="8">
    <source>
        <dbReference type="Proteomes" id="UP000316313"/>
    </source>
</evidence>
<comment type="similarity">
    <text evidence="4">Belongs to the anthranilate phosphoribosyltransferase family.</text>
</comment>
<sequence>MSLNPSFLELFHKVSRGEKLSLKEAEFSFSYIMEGRVEEPLLAAFLTALKVRGESTDELTGAVKAVRRYMTTLPYVPDGTIDVCGTGGDGLKTLNISTAVAFVLAGLGVQVAKHGNRALSSQSGATDVLEELGIPPSDDLALQSQRLSEYNLTFLAAPYHHPAMRYAAPVRKSLGIRTLFNLVGPLCNPAQVKHQLIGVYDAAWSEPVVRTLAALGSKKVWAVNSVTEEGGSDELTLAGQADVAAYENETFFHVSFDPELSGLPYAPVSAIRGGDAKENAMALLELLKGKSGPYRDVVLLNAAAALHVADLGNIIVDGRIDPKAFRNNVALAARSIDNGYALKALQNLRDSTSSSIHTNSGLS</sequence>
<evidence type="ECO:0000313" key="7">
    <source>
        <dbReference type="EMBL" id="QDH17827.1"/>
    </source>
</evidence>
<dbReference type="Proteomes" id="UP000316313">
    <property type="component" value="Chromosome"/>
</dbReference>
<comment type="cofactor">
    <cofactor evidence="4">
        <name>Mg(2+)</name>
        <dbReference type="ChEBI" id="CHEBI:18420"/>
    </cofactor>
    <text evidence="4">Binds 2 magnesium ions per monomer.</text>
</comment>
<feature type="domain" description="Glycosyl transferase family 3" evidence="5">
    <location>
        <begin position="80"/>
        <end position="341"/>
    </location>
</feature>
<comment type="pathway">
    <text evidence="4">Amino-acid biosynthesis; L-tryptophan biosynthesis; L-tryptophan from chorismate: step 2/5.</text>
</comment>
<feature type="binding site" evidence="4">
    <location>
        <position position="116"/>
    </location>
    <ligand>
        <name>anthranilate</name>
        <dbReference type="ChEBI" id="CHEBI:16567"/>
        <label>1</label>
    </ligand>
</feature>
<dbReference type="Pfam" id="PF02885">
    <property type="entry name" value="Glycos_trans_3N"/>
    <property type="match status" value="1"/>
</dbReference>
<protein>
    <recommendedName>
        <fullName evidence="4">Anthranilate phosphoribosyltransferase</fullName>
        <ecNumber evidence="4">2.4.2.18</ecNumber>
    </recommendedName>
</protein>
<feature type="binding site" evidence="4">
    <location>
        <position position="171"/>
    </location>
    <ligand>
        <name>anthranilate</name>
        <dbReference type="ChEBI" id="CHEBI:16567"/>
        <label>2</label>
    </ligand>
</feature>
<dbReference type="Gene3D" id="3.40.1030.10">
    <property type="entry name" value="Nucleoside phosphorylase/phosphoribosyltransferase catalytic domain"/>
    <property type="match status" value="1"/>
</dbReference>
<dbReference type="InterPro" id="IPR036320">
    <property type="entry name" value="Glycosyl_Trfase_fam3_N_dom_sf"/>
</dbReference>
<accession>A0A4Y6UN91</accession>
<feature type="binding site" evidence="4">
    <location>
        <begin position="113"/>
        <end position="121"/>
    </location>
    <ligand>
        <name>5-phospho-alpha-D-ribose 1-diphosphate</name>
        <dbReference type="ChEBI" id="CHEBI:58017"/>
    </ligand>
</feature>
<feature type="binding site" evidence="4">
    <location>
        <position position="233"/>
    </location>
    <ligand>
        <name>Mg(2+)</name>
        <dbReference type="ChEBI" id="CHEBI:18420"/>
        <label>2</label>
    </ligand>
</feature>
<comment type="subunit">
    <text evidence="4">Homodimer.</text>
</comment>
<dbReference type="UniPathway" id="UPA00035">
    <property type="reaction ID" value="UER00041"/>
</dbReference>
<comment type="caution">
    <text evidence="4">Lacks conserved residue(s) required for the propagation of feature annotation.</text>
</comment>
<feature type="domain" description="Glycosyl transferase family 3 N-terminal" evidence="6">
    <location>
        <begin position="9"/>
        <end position="69"/>
    </location>
</feature>
<dbReference type="KEGG" id="ssam:E3D00_09800"/>
<evidence type="ECO:0000259" key="6">
    <source>
        <dbReference type="Pfam" id="PF02885"/>
    </source>
</evidence>
<feature type="binding site" evidence="4">
    <location>
        <position position="93"/>
    </location>
    <ligand>
        <name>5-phospho-alpha-D-ribose 1-diphosphate</name>
        <dbReference type="ChEBI" id="CHEBI:58017"/>
    </ligand>
</feature>
<proteinExistence type="inferred from homology"/>
<dbReference type="PANTHER" id="PTHR43285">
    <property type="entry name" value="ANTHRANILATE PHOSPHORIBOSYLTRANSFERASE"/>
    <property type="match status" value="1"/>
</dbReference>
<evidence type="ECO:0000259" key="5">
    <source>
        <dbReference type="Pfam" id="PF00591"/>
    </source>
</evidence>
<organism evidence="7 8">
    <name type="scientific">Swingsia samuiensis</name>
    <dbReference type="NCBI Taxonomy" id="1293412"/>
    <lineage>
        <taxon>Bacteria</taxon>
        <taxon>Pseudomonadati</taxon>
        <taxon>Pseudomonadota</taxon>
        <taxon>Alphaproteobacteria</taxon>
        <taxon>Acetobacterales</taxon>
        <taxon>Acetobacteraceae</taxon>
        <taxon>Swingsia</taxon>
    </lineage>
</organism>
<keyword evidence="3 4" id="KW-0822">Tryptophan biosynthesis</keyword>
<name>A0A4Y6UN91_9PROT</name>
<dbReference type="Pfam" id="PF00591">
    <property type="entry name" value="Glycos_transf_3"/>
    <property type="match status" value="1"/>
</dbReference>
<reference evidence="7 8" key="1">
    <citation type="submission" date="2019-03" db="EMBL/GenBank/DDBJ databases">
        <title>The complete genome sequence of Swingsia samuiensis NBRC107927(T).</title>
        <authorList>
            <person name="Chua K.-O."/>
            <person name="Chan K.-G."/>
            <person name="See-Too W.-S."/>
        </authorList>
    </citation>
    <scope>NUCLEOTIDE SEQUENCE [LARGE SCALE GENOMIC DNA]</scope>
    <source>
        <strain evidence="7 8">AH83</strain>
    </source>
</reference>
<dbReference type="GO" id="GO:0000287">
    <property type="term" value="F:magnesium ion binding"/>
    <property type="evidence" value="ECO:0007669"/>
    <property type="project" value="UniProtKB-UniRule"/>
</dbReference>
<dbReference type="OrthoDB" id="9806430at2"/>
<feature type="binding site" evidence="4">
    <location>
        <position position="125"/>
    </location>
    <ligand>
        <name>5-phospho-alpha-D-ribose 1-diphosphate</name>
        <dbReference type="ChEBI" id="CHEBI:58017"/>
    </ligand>
</feature>
<evidence type="ECO:0000256" key="4">
    <source>
        <dbReference type="HAMAP-Rule" id="MF_00211"/>
    </source>
</evidence>
<keyword evidence="4" id="KW-0460">Magnesium</keyword>
<keyword evidence="2 4" id="KW-0808">Transferase</keyword>
<feature type="binding site" evidence="4">
    <location>
        <position position="85"/>
    </location>
    <ligand>
        <name>5-phospho-alpha-D-ribose 1-diphosphate</name>
        <dbReference type="ChEBI" id="CHEBI:58017"/>
    </ligand>
</feature>
<feature type="binding site" evidence="4">
    <location>
        <position position="234"/>
    </location>
    <ligand>
        <name>Mg(2+)</name>
        <dbReference type="ChEBI" id="CHEBI:18420"/>
        <label>2</label>
    </ligand>
</feature>
<dbReference type="EMBL" id="CP038141">
    <property type="protein sequence ID" value="QDH17827.1"/>
    <property type="molecule type" value="Genomic_DNA"/>
</dbReference>
<dbReference type="NCBIfam" id="TIGR01245">
    <property type="entry name" value="trpD"/>
    <property type="match status" value="1"/>
</dbReference>
<feature type="binding site" evidence="4">
    <location>
        <begin position="88"/>
        <end position="89"/>
    </location>
    <ligand>
        <name>5-phospho-alpha-D-ribose 1-diphosphate</name>
        <dbReference type="ChEBI" id="CHEBI:58017"/>
    </ligand>
</feature>
<dbReference type="GO" id="GO:0004048">
    <property type="term" value="F:anthranilate phosphoribosyltransferase activity"/>
    <property type="evidence" value="ECO:0007669"/>
    <property type="project" value="UniProtKB-UniRule"/>
</dbReference>
<feature type="binding site" evidence="4">
    <location>
        <position position="97"/>
    </location>
    <ligand>
        <name>Mg(2+)</name>
        <dbReference type="ChEBI" id="CHEBI:18420"/>
        <label>1</label>
    </ligand>
</feature>
<dbReference type="SUPFAM" id="SSF52418">
    <property type="entry name" value="Nucleoside phosphorylase/phosphoribosyltransferase catalytic domain"/>
    <property type="match status" value="1"/>
</dbReference>
<dbReference type="PANTHER" id="PTHR43285:SF2">
    <property type="entry name" value="ANTHRANILATE PHOSPHORIBOSYLTRANSFERASE"/>
    <property type="match status" value="1"/>
</dbReference>
<dbReference type="AlphaFoldDB" id="A0A4Y6UN91"/>
<dbReference type="SUPFAM" id="SSF47648">
    <property type="entry name" value="Nucleoside phosphorylase/phosphoribosyltransferase N-terminal domain"/>
    <property type="match status" value="1"/>
</dbReference>